<dbReference type="Proteomes" id="UP000001811">
    <property type="component" value="Unplaced"/>
</dbReference>
<feature type="domain" description="WAP" evidence="4">
    <location>
        <begin position="148"/>
        <end position="195"/>
    </location>
</feature>
<dbReference type="HOGENOM" id="CLU_092095_0_0_1"/>
<evidence type="ECO:0000313" key="6">
    <source>
        <dbReference type="Proteomes" id="UP000001811"/>
    </source>
</evidence>
<feature type="chain" id="PRO_5023925564" evidence="2">
    <location>
        <begin position="40"/>
        <end position="242"/>
    </location>
</feature>
<dbReference type="GO" id="GO:0005576">
    <property type="term" value="C:extracellular region"/>
    <property type="evidence" value="ECO:0007669"/>
    <property type="project" value="InterPro"/>
</dbReference>
<sequence>VSTGVGVGGGHRPLHSATFRRRTVALLLLLALPVEQPSAAPPQKTQKKPGVCPKERLTCDTKAAGSCKTDLDCREFLKCCHFACEKKCIDPYQEPCTLPSDPGNCKDYKQRWYFDFEHEECKSFTFGGCRGNANNFLSHNDCQKACEFTVKRGQCPLFPYNFRMECPSSCKSDIDCPKKEKCCESTCGFVCTKEWSAKLGFCPHKPAMCGKIGKPMCLHDDDCPLEQKCCSRCGLQCLEPKK</sequence>
<dbReference type="InterPro" id="IPR002223">
    <property type="entry name" value="Kunitz_BPTI"/>
</dbReference>
<evidence type="ECO:0000313" key="5">
    <source>
        <dbReference type="Ensembl" id="ENSOCUP00000012276.3"/>
    </source>
</evidence>
<dbReference type="CDD" id="cd00109">
    <property type="entry name" value="Kunitz-type"/>
    <property type="match status" value="1"/>
</dbReference>
<name>G1T732_RABIT</name>
<dbReference type="InterPro" id="IPR008197">
    <property type="entry name" value="WAP_dom"/>
</dbReference>
<proteinExistence type="predicted"/>
<dbReference type="Pfam" id="PF00014">
    <property type="entry name" value="Kunitz_BPTI"/>
    <property type="match status" value="1"/>
</dbReference>
<dbReference type="SMR" id="G1T732"/>
<protein>
    <submittedName>
        <fullName evidence="5">WAP four-disulfide core domain 8</fullName>
    </submittedName>
</protein>
<evidence type="ECO:0000256" key="2">
    <source>
        <dbReference type="SAM" id="SignalP"/>
    </source>
</evidence>
<dbReference type="FunCoup" id="G1T732">
    <property type="interactions" value="1"/>
</dbReference>
<reference evidence="5 6" key="1">
    <citation type="journal article" date="2011" name="Nature">
        <title>A high-resolution map of human evolutionary constraint using 29 mammals.</title>
        <authorList>
            <person name="Lindblad-Toh K."/>
            <person name="Garber M."/>
            <person name="Zuk O."/>
            <person name="Lin M.F."/>
            <person name="Parker B.J."/>
            <person name="Washietl S."/>
            <person name="Kheradpour P."/>
            <person name="Ernst J."/>
            <person name="Jordan G."/>
            <person name="Mauceli E."/>
            <person name="Ward L.D."/>
            <person name="Lowe C.B."/>
            <person name="Holloway A.K."/>
            <person name="Clamp M."/>
            <person name="Gnerre S."/>
            <person name="Alfoldi J."/>
            <person name="Beal K."/>
            <person name="Chang J."/>
            <person name="Clawson H."/>
            <person name="Cuff J."/>
            <person name="Di Palma F."/>
            <person name="Fitzgerald S."/>
            <person name="Flicek P."/>
            <person name="Guttman M."/>
            <person name="Hubisz M.J."/>
            <person name="Jaffe D.B."/>
            <person name="Jungreis I."/>
            <person name="Kent W.J."/>
            <person name="Kostka D."/>
            <person name="Lara M."/>
            <person name="Martins A.L."/>
            <person name="Massingham T."/>
            <person name="Moltke I."/>
            <person name="Raney B.J."/>
            <person name="Rasmussen M.D."/>
            <person name="Robinson J."/>
            <person name="Stark A."/>
            <person name="Vilella A.J."/>
            <person name="Wen J."/>
            <person name="Xie X."/>
            <person name="Zody M.C."/>
            <person name="Baldwin J."/>
            <person name="Bloom T."/>
            <person name="Chin C.W."/>
            <person name="Heiman D."/>
            <person name="Nicol R."/>
            <person name="Nusbaum C."/>
            <person name="Young S."/>
            <person name="Wilkinson J."/>
            <person name="Worley K.C."/>
            <person name="Kovar C.L."/>
            <person name="Muzny D.M."/>
            <person name="Gibbs R.A."/>
            <person name="Cree A."/>
            <person name="Dihn H.H."/>
            <person name="Fowler G."/>
            <person name="Jhangiani S."/>
            <person name="Joshi V."/>
            <person name="Lee S."/>
            <person name="Lewis L.R."/>
            <person name="Nazareth L.V."/>
            <person name="Okwuonu G."/>
            <person name="Santibanez J."/>
            <person name="Warren W.C."/>
            <person name="Mardis E.R."/>
            <person name="Weinstock G.M."/>
            <person name="Wilson R.K."/>
            <person name="Delehaunty K."/>
            <person name="Dooling D."/>
            <person name="Fronik C."/>
            <person name="Fulton L."/>
            <person name="Fulton B."/>
            <person name="Graves T."/>
            <person name="Minx P."/>
            <person name="Sodergren E."/>
            <person name="Birney E."/>
            <person name="Margulies E.H."/>
            <person name="Herrero J."/>
            <person name="Green E.D."/>
            <person name="Haussler D."/>
            <person name="Siepel A."/>
            <person name="Goldman N."/>
            <person name="Pollard K.S."/>
            <person name="Pedersen J.S."/>
            <person name="Lander E.S."/>
            <person name="Kellis M."/>
        </authorList>
    </citation>
    <scope>NUCLEOTIDE SEQUENCE [LARGE SCALE GENOMIC DNA]</scope>
    <source>
        <strain evidence="6">Thorbecke</strain>
    </source>
</reference>
<dbReference type="SMART" id="SM00217">
    <property type="entry name" value="WAP"/>
    <property type="match status" value="3"/>
</dbReference>
<dbReference type="InParanoid" id="G1T732"/>
<dbReference type="Gene3D" id="4.10.75.10">
    <property type="entry name" value="Elafin-like"/>
    <property type="match status" value="3"/>
</dbReference>
<dbReference type="InterPro" id="IPR036880">
    <property type="entry name" value="Kunitz_BPTI_sf"/>
</dbReference>
<dbReference type="PROSITE" id="PS00280">
    <property type="entry name" value="BPTI_KUNITZ_1"/>
    <property type="match status" value="1"/>
</dbReference>
<dbReference type="Gene3D" id="4.10.410.10">
    <property type="entry name" value="Pancreatic trypsin inhibitor Kunitz domain"/>
    <property type="match status" value="1"/>
</dbReference>
<dbReference type="InterPro" id="IPR020901">
    <property type="entry name" value="Prtase_inh_Kunz-CS"/>
</dbReference>
<feature type="domain" description="WAP" evidence="4">
    <location>
        <begin position="45"/>
        <end position="92"/>
    </location>
</feature>
<dbReference type="GeneTree" id="ENSGT00940000162037"/>
<keyword evidence="2" id="KW-0732">Signal</keyword>
<dbReference type="Pfam" id="PF00095">
    <property type="entry name" value="WAP"/>
    <property type="match status" value="3"/>
</dbReference>
<dbReference type="STRING" id="9986.ENSOCUP00000012276"/>
<feature type="domain" description="WAP" evidence="4">
    <location>
        <begin position="202"/>
        <end position="241"/>
    </location>
</feature>
<feature type="signal peptide" evidence="2">
    <location>
        <begin position="1"/>
        <end position="39"/>
    </location>
</feature>
<keyword evidence="6" id="KW-1185">Reference proteome</keyword>
<evidence type="ECO:0000259" key="4">
    <source>
        <dbReference type="PROSITE" id="PS51390"/>
    </source>
</evidence>
<dbReference type="PRINTS" id="PR00759">
    <property type="entry name" value="BASICPTASE"/>
</dbReference>
<gene>
    <name evidence="5" type="primary">WFDC8</name>
</gene>
<dbReference type="PaxDb" id="9986-ENSOCUP00000012276"/>
<keyword evidence="1" id="KW-1015">Disulfide bond</keyword>
<organism evidence="5 6">
    <name type="scientific">Oryctolagus cuniculus</name>
    <name type="common">Rabbit</name>
    <dbReference type="NCBI Taxonomy" id="9986"/>
    <lineage>
        <taxon>Eukaryota</taxon>
        <taxon>Metazoa</taxon>
        <taxon>Chordata</taxon>
        <taxon>Craniata</taxon>
        <taxon>Vertebrata</taxon>
        <taxon>Euteleostomi</taxon>
        <taxon>Mammalia</taxon>
        <taxon>Eutheria</taxon>
        <taxon>Euarchontoglires</taxon>
        <taxon>Glires</taxon>
        <taxon>Lagomorpha</taxon>
        <taxon>Leporidae</taxon>
        <taxon>Oryctolagus</taxon>
    </lineage>
</organism>
<evidence type="ECO:0000256" key="1">
    <source>
        <dbReference type="ARBA" id="ARBA00023157"/>
    </source>
</evidence>
<reference evidence="5" key="3">
    <citation type="submission" date="2025-09" db="UniProtKB">
        <authorList>
            <consortium name="Ensembl"/>
        </authorList>
    </citation>
    <scope>IDENTIFICATION</scope>
    <source>
        <strain evidence="5">Thorbecke</strain>
    </source>
</reference>
<dbReference type="Ensembl" id="ENSOCUT00000014280.3">
    <property type="protein sequence ID" value="ENSOCUP00000012276.3"/>
    <property type="gene ID" value="ENSOCUG00000014280.3"/>
</dbReference>
<feature type="domain" description="BPTI/Kunitz inhibitor" evidence="3">
    <location>
        <begin position="96"/>
        <end position="146"/>
    </location>
</feature>
<dbReference type="SMART" id="SM00131">
    <property type="entry name" value="KU"/>
    <property type="match status" value="1"/>
</dbReference>
<dbReference type="SUPFAM" id="SSF57256">
    <property type="entry name" value="Elafin-like"/>
    <property type="match status" value="3"/>
</dbReference>
<dbReference type="eggNOG" id="KOG4295">
    <property type="taxonomic scope" value="Eukaryota"/>
</dbReference>
<dbReference type="PROSITE" id="PS51390">
    <property type="entry name" value="WAP"/>
    <property type="match status" value="3"/>
</dbReference>
<dbReference type="PANTHER" id="PTHR47769">
    <property type="entry name" value="WAP FOUR-DISULFIDE CORE DOMAIN PROTEIN 8"/>
    <property type="match status" value="1"/>
</dbReference>
<dbReference type="PANTHER" id="PTHR47769:SF1">
    <property type="entry name" value="WAP FOUR-DISULFIDE CORE DOMAIN PROTEIN 8"/>
    <property type="match status" value="1"/>
</dbReference>
<dbReference type="PROSITE" id="PS50279">
    <property type="entry name" value="BPTI_KUNITZ_2"/>
    <property type="match status" value="1"/>
</dbReference>
<dbReference type="InterPro" id="IPR036645">
    <property type="entry name" value="Elafin-like_sf"/>
</dbReference>
<reference evidence="5" key="2">
    <citation type="submission" date="2025-08" db="UniProtKB">
        <authorList>
            <consortium name="Ensembl"/>
        </authorList>
    </citation>
    <scope>IDENTIFICATION</scope>
    <source>
        <strain evidence="5">Thorbecke</strain>
    </source>
</reference>
<dbReference type="SUPFAM" id="SSF57362">
    <property type="entry name" value="BPTI-like"/>
    <property type="match status" value="1"/>
</dbReference>
<dbReference type="GO" id="GO:0004867">
    <property type="term" value="F:serine-type endopeptidase inhibitor activity"/>
    <property type="evidence" value="ECO:0007669"/>
    <property type="project" value="InterPro"/>
</dbReference>
<accession>G1T732</accession>
<evidence type="ECO:0000259" key="3">
    <source>
        <dbReference type="PROSITE" id="PS50279"/>
    </source>
</evidence>
<dbReference type="PRINTS" id="PR00003">
    <property type="entry name" value="4DISULPHCORE"/>
</dbReference>
<dbReference type="AlphaFoldDB" id="G1T732"/>
<dbReference type="FunFam" id="4.10.410.10:FF:000020">
    <property type="entry name" value="Collagen, type VI, alpha 3"/>
    <property type="match status" value="1"/>
</dbReference>